<proteinExistence type="predicted"/>
<dbReference type="AlphaFoldDB" id="A0A2M7QSV1"/>
<keyword evidence="1" id="KW-1133">Transmembrane helix</keyword>
<dbReference type="Proteomes" id="UP000229481">
    <property type="component" value="Unassembled WGS sequence"/>
</dbReference>
<dbReference type="EMBL" id="PFLK01000029">
    <property type="protein sequence ID" value="PIY75075.1"/>
    <property type="molecule type" value="Genomic_DNA"/>
</dbReference>
<organism evidence="2 3">
    <name type="scientific">Candidatus Portnoybacteria bacterium CG_4_10_14_0_8_um_filter_40_50</name>
    <dbReference type="NCBI Taxonomy" id="1974800"/>
    <lineage>
        <taxon>Bacteria</taxon>
        <taxon>Candidatus Portnoyibacteriota</taxon>
    </lineage>
</organism>
<reference evidence="3" key="1">
    <citation type="submission" date="2017-09" db="EMBL/GenBank/DDBJ databases">
        <title>Depth-based differentiation of microbial function through sediment-hosted aquifers and enrichment of novel symbionts in the deep terrestrial subsurface.</title>
        <authorList>
            <person name="Probst A.J."/>
            <person name="Ladd B."/>
            <person name="Jarett J.K."/>
            <person name="Geller-Mcgrath D.E."/>
            <person name="Sieber C.M.K."/>
            <person name="Emerson J.B."/>
            <person name="Anantharaman K."/>
            <person name="Thomas B.C."/>
            <person name="Malmstrom R."/>
            <person name="Stieglmeier M."/>
            <person name="Klingl A."/>
            <person name="Woyke T."/>
            <person name="Ryan C.M."/>
            <person name="Banfield J.F."/>
        </authorList>
    </citation>
    <scope>NUCLEOTIDE SEQUENCE [LARGE SCALE GENOMIC DNA]</scope>
</reference>
<feature type="transmembrane region" description="Helical" evidence="1">
    <location>
        <begin position="110"/>
        <end position="133"/>
    </location>
</feature>
<accession>A0A2M7QSV1</accession>
<keyword evidence="1" id="KW-0472">Membrane</keyword>
<protein>
    <submittedName>
        <fullName evidence="2">Uncharacterized protein</fullName>
    </submittedName>
</protein>
<evidence type="ECO:0000313" key="2">
    <source>
        <dbReference type="EMBL" id="PIY75075.1"/>
    </source>
</evidence>
<keyword evidence="1" id="KW-0812">Transmembrane</keyword>
<evidence type="ECO:0000256" key="1">
    <source>
        <dbReference type="SAM" id="Phobius"/>
    </source>
</evidence>
<comment type="caution">
    <text evidence="2">The sequence shown here is derived from an EMBL/GenBank/DDBJ whole genome shotgun (WGS) entry which is preliminary data.</text>
</comment>
<gene>
    <name evidence="2" type="ORF">COY85_01365</name>
</gene>
<name>A0A2M7QSV1_9BACT</name>
<evidence type="ECO:0000313" key="3">
    <source>
        <dbReference type="Proteomes" id="UP000229481"/>
    </source>
</evidence>
<sequence length="139" mass="16195">MVEIIKDTDPPEDFKPEIASDPNVFDGKWFLVFATQDKGTGIAYYAIRETRREINLSRETDAKWVEAESPYVLKDQKLKSWIYVKAIDKAGNERIAVLPPRYPLSWYENYLIWVIIILIALIVISGFLIYRFYGGKNSR</sequence>